<sequence>MENSQEKLLNANNSESLGNETNVSEQQNMRVDYQELDQWREAADFDEAKLYNYLNGLSEEALSLLLKEINEANNVLVKENDIYEFVLKNDETVHNVLEMLEMDIHSQTSEDTYAPLSCPAKCYFAHKRLKSLENDLEQKKSIWRLEIQDLECKLKSLSVSLETLKEEQETFNKNVRFGGRHPVTKRVILQKVAKYFDDSIKHKMAMTNRYKIQIQSDVMERNKLISQFKEQEKRLASLDMVKYKEAKFEHDKSCKALHNHKEQLAKCKSKYSFLLQSIAEIKKSLEKEDSEIQKIQAALFKKEAMKNVMVSEKARNDQRIEELNAAMRKIHLDPRRHGLPEVAEYAVVKKENEILKQNIKKWRKKVAVAEALENQHRLWDTDLLDQWIRQP</sequence>
<name>A0AAV1YSV0_9ARAC</name>
<comment type="caution">
    <text evidence="3">The sequence shown here is derived from an EMBL/GenBank/DDBJ whole genome shotgun (WGS) entry which is preliminary data.</text>
</comment>
<proteinExistence type="predicted"/>
<keyword evidence="4" id="KW-1185">Reference proteome</keyword>
<dbReference type="EMBL" id="CAXIEN010000004">
    <property type="protein sequence ID" value="CAL1262037.1"/>
    <property type="molecule type" value="Genomic_DNA"/>
</dbReference>
<evidence type="ECO:0000256" key="1">
    <source>
        <dbReference type="SAM" id="Coils"/>
    </source>
</evidence>
<evidence type="ECO:0000313" key="4">
    <source>
        <dbReference type="Proteomes" id="UP001497382"/>
    </source>
</evidence>
<accession>A0AAV1YSV0</accession>
<keyword evidence="1" id="KW-0175">Coiled coil</keyword>
<dbReference type="AlphaFoldDB" id="A0AAV1YSV0"/>
<feature type="region of interest" description="Disordered" evidence="2">
    <location>
        <begin position="1"/>
        <end position="27"/>
    </location>
</feature>
<evidence type="ECO:0000256" key="2">
    <source>
        <dbReference type="SAM" id="MobiDB-lite"/>
    </source>
</evidence>
<gene>
    <name evidence="3" type="ORF">LARSCL_LOCUS751</name>
</gene>
<feature type="coiled-coil region" evidence="1">
    <location>
        <begin position="133"/>
        <end position="174"/>
    </location>
</feature>
<organism evidence="3 4">
    <name type="scientific">Larinioides sclopetarius</name>
    <dbReference type="NCBI Taxonomy" id="280406"/>
    <lineage>
        <taxon>Eukaryota</taxon>
        <taxon>Metazoa</taxon>
        <taxon>Ecdysozoa</taxon>
        <taxon>Arthropoda</taxon>
        <taxon>Chelicerata</taxon>
        <taxon>Arachnida</taxon>
        <taxon>Araneae</taxon>
        <taxon>Araneomorphae</taxon>
        <taxon>Entelegynae</taxon>
        <taxon>Araneoidea</taxon>
        <taxon>Araneidae</taxon>
        <taxon>Larinioides</taxon>
    </lineage>
</organism>
<feature type="coiled-coil region" evidence="1">
    <location>
        <begin position="345"/>
        <end position="372"/>
    </location>
</feature>
<protein>
    <recommendedName>
        <fullName evidence="5">DUF4201 domain-containing protein</fullName>
    </recommendedName>
</protein>
<evidence type="ECO:0000313" key="3">
    <source>
        <dbReference type="EMBL" id="CAL1262037.1"/>
    </source>
</evidence>
<dbReference type="Proteomes" id="UP001497382">
    <property type="component" value="Unassembled WGS sequence"/>
</dbReference>
<reference evidence="3 4" key="1">
    <citation type="submission" date="2024-04" db="EMBL/GenBank/DDBJ databases">
        <authorList>
            <person name="Rising A."/>
            <person name="Reimegard J."/>
            <person name="Sonavane S."/>
            <person name="Akerstrom W."/>
            <person name="Nylinder S."/>
            <person name="Hedman E."/>
            <person name="Kallberg Y."/>
        </authorList>
    </citation>
    <scope>NUCLEOTIDE SEQUENCE [LARGE SCALE GENOMIC DNA]</scope>
</reference>
<evidence type="ECO:0008006" key="5">
    <source>
        <dbReference type="Google" id="ProtNLM"/>
    </source>
</evidence>